<dbReference type="Pfam" id="PF12824">
    <property type="entry name" value="MRP-L20"/>
    <property type="match status" value="1"/>
</dbReference>
<accession>A0A098VPR7</accession>
<dbReference type="VEuPathDB" id="MicrosporidiaDB:DI09_46p20"/>
<name>A0A098VPR7_9MICR</name>
<dbReference type="GeneID" id="25260054"/>
<keyword evidence="2" id="KW-1185">Reference proteome</keyword>
<protein>
    <submittedName>
        <fullName evidence="1">Uncharacterized protein</fullName>
    </submittedName>
</protein>
<dbReference type="OrthoDB" id="6021263at2759"/>
<dbReference type="HOGENOM" id="CLU_1354924_0_0_1"/>
<dbReference type="AlphaFoldDB" id="A0A098VPR7"/>
<reference evidence="1 2" key="1">
    <citation type="submission" date="2014-04" db="EMBL/GenBank/DDBJ databases">
        <title>A new species of microsporidia sheds light on the evolution of extreme parasitism.</title>
        <authorList>
            <person name="Haag K.L."/>
            <person name="James T.Y."/>
            <person name="Larsson R."/>
            <person name="Schaer T.M."/>
            <person name="Refardt D."/>
            <person name="Pombert J.-F."/>
            <person name="Ebert D."/>
        </authorList>
    </citation>
    <scope>NUCLEOTIDE SEQUENCE [LARGE SCALE GENOMIC DNA]</scope>
    <source>
        <strain evidence="1 2">UGP3</strain>
        <tissue evidence="1">Spores</tissue>
    </source>
</reference>
<evidence type="ECO:0000313" key="1">
    <source>
        <dbReference type="EMBL" id="KGG51052.1"/>
    </source>
</evidence>
<dbReference type="RefSeq" id="XP_013237498.1">
    <property type="nucleotide sequence ID" value="XM_013382044.1"/>
</dbReference>
<gene>
    <name evidence="1" type="ORF">DI09_46p20</name>
</gene>
<comment type="caution">
    <text evidence="1">The sequence shown here is derived from an EMBL/GenBank/DDBJ whole genome shotgun (WGS) entry which is preliminary data.</text>
</comment>
<dbReference type="EMBL" id="JMKJ01000410">
    <property type="protein sequence ID" value="KGG51052.1"/>
    <property type="molecule type" value="Genomic_DNA"/>
</dbReference>
<proteinExistence type="predicted"/>
<evidence type="ECO:0000313" key="2">
    <source>
        <dbReference type="Proteomes" id="UP000029725"/>
    </source>
</evidence>
<sequence length="202" mass="23023">MSSSLLCPLLMSRLPCPSIFQSILAARHLQTRGFKRNIKARTNKPVTSNISKTPNAPNLFEGAPLILDDGSQFVCIDTLQLSLKSPLLKQLMPDIPIPDIGQEPLPPLTRTPKSHAPFRALSEEEHSRLLTLRQKDPQKYSVSECAKLFNCPPLQIMQTVHAPANYKKELAAQLDKQKYRRRNVIRARRKEVFENAWHHYHS</sequence>
<organism evidence="1 2">
    <name type="scientific">Mitosporidium daphniae</name>
    <dbReference type="NCBI Taxonomy" id="1485682"/>
    <lineage>
        <taxon>Eukaryota</taxon>
        <taxon>Fungi</taxon>
        <taxon>Fungi incertae sedis</taxon>
        <taxon>Microsporidia</taxon>
        <taxon>Mitosporidium</taxon>
    </lineage>
</organism>
<dbReference type="Proteomes" id="UP000029725">
    <property type="component" value="Unassembled WGS sequence"/>
</dbReference>